<proteinExistence type="predicted"/>
<dbReference type="EMBL" id="CP117880">
    <property type="protein sequence ID" value="WDF67529.1"/>
    <property type="molecule type" value="Genomic_DNA"/>
</dbReference>
<protein>
    <recommendedName>
        <fullName evidence="3">Response regulator receiver domain-containing protein</fullName>
    </recommendedName>
</protein>
<organism evidence="1 2">
    <name type="scientific">Sphingobacterium oryzagri</name>
    <dbReference type="NCBI Taxonomy" id="3025669"/>
    <lineage>
        <taxon>Bacteria</taxon>
        <taxon>Pseudomonadati</taxon>
        <taxon>Bacteroidota</taxon>
        <taxon>Sphingobacteriia</taxon>
        <taxon>Sphingobacteriales</taxon>
        <taxon>Sphingobacteriaceae</taxon>
        <taxon>Sphingobacterium</taxon>
    </lineage>
</organism>
<name>A0ABY7WJH0_9SPHI</name>
<evidence type="ECO:0000313" key="1">
    <source>
        <dbReference type="EMBL" id="WDF67529.1"/>
    </source>
</evidence>
<evidence type="ECO:0008006" key="3">
    <source>
        <dbReference type="Google" id="ProtNLM"/>
    </source>
</evidence>
<keyword evidence="2" id="KW-1185">Reference proteome</keyword>
<dbReference type="RefSeq" id="WP_274266257.1">
    <property type="nucleotide sequence ID" value="NZ_CP117880.1"/>
</dbReference>
<evidence type="ECO:0000313" key="2">
    <source>
        <dbReference type="Proteomes" id="UP001221558"/>
    </source>
</evidence>
<reference evidence="1 2" key="1">
    <citation type="submission" date="2023-02" db="EMBL/GenBank/DDBJ databases">
        <title>Genome sequence of Sphingobacterium sp. KACC 22765.</title>
        <authorList>
            <person name="Kim S."/>
            <person name="Heo J."/>
            <person name="Kwon S.-W."/>
        </authorList>
    </citation>
    <scope>NUCLEOTIDE SEQUENCE [LARGE SCALE GENOMIC DNA]</scope>
    <source>
        <strain evidence="1 2">KACC 22765</strain>
    </source>
</reference>
<dbReference type="Proteomes" id="UP001221558">
    <property type="component" value="Chromosome"/>
</dbReference>
<gene>
    <name evidence="1" type="ORF">PQ465_14615</name>
</gene>
<accession>A0ABY7WJH0</accession>
<sequence length="103" mass="11382">MHALQFLIVGKNEEILGTLKRLIENTNGWSATISSEENEVLSYLENNPPDALLVSSGLSEAFEKEIIQFVLHLNIKTKVIMHYGGGSGLLKNEIFSAFPHLAT</sequence>